<accession>A0A8H6ZIH2</accession>
<name>A0A8H6ZIH2_9AGAR</name>
<dbReference type="AlphaFoldDB" id="A0A8H6ZIH2"/>
<dbReference type="Proteomes" id="UP000623467">
    <property type="component" value="Unassembled WGS sequence"/>
</dbReference>
<reference evidence="1" key="1">
    <citation type="submission" date="2020-05" db="EMBL/GenBank/DDBJ databases">
        <title>Mycena genomes resolve the evolution of fungal bioluminescence.</title>
        <authorList>
            <person name="Tsai I.J."/>
        </authorList>
    </citation>
    <scope>NUCLEOTIDE SEQUENCE</scope>
    <source>
        <strain evidence="1">160909Yilan</strain>
    </source>
</reference>
<gene>
    <name evidence="1" type="ORF">MSAN_00219800</name>
</gene>
<protein>
    <submittedName>
        <fullName evidence="1">Uncharacterized protein</fullName>
    </submittedName>
</protein>
<dbReference type="EMBL" id="JACAZH010000001">
    <property type="protein sequence ID" value="KAF7377959.1"/>
    <property type="molecule type" value="Genomic_DNA"/>
</dbReference>
<comment type="caution">
    <text evidence="1">The sequence shown here is derived from an EMBL/GenBank/DDBJ whole genome shotgun (WGS) entry which is preliminary data.</text>
</comment>
<dbReference type="OrthoDB" id="2992578at2759"/>
<keyword evidence="2" id="KW-1185">Reference proteome</keyword>
<proteinExistence type="predicted"/>
<sequence>MSASVQKDSFTLIGIHKAPVNLSKQEFDAKVGEFYDSLAALPAVKKNFLSFDVIFQNSIMDAKHEAHGIPAPQPCVILMATFETVDNFKEYFQDRAAQEFFQNADKDIASPSASIAFSADVVTRIGVPRSEFGSTATERKLWVGIYKGPESAVPSHITQFQKNANATFDDYVALPVCRKNILSHSVWTPNASVDGTFQAADNAMAKPAMIEIFEVENWDRAIEAAEDVENIDISKKATQSFGLYVGSNCFGADVVKKI</sequence>
<evidence type="ECO:0000313" key="2">
    <source>
        <dbReference type="Proteomes" id="UP000623467"/>
    </source>
</evidence>
<evidence type="ECO:0000313" key="1">
    <source>
        <dbReference type="EMBL" id="KAF7377959.1"/>
    </source>
</evidence>
<organism evidence="1 2">
    <name type="scientific">Mycena sanguinolenta</name>
    <dbReference type="NCBI Taxonomy" id="230812"/>
    <lineage>
        <taxon>Eukaryota</taxon>
        <taxon>Fungi</taxon>
        <taxon>Dikarya</taxon>
        <taxon>Basidiomycota</taxon>
        <taxon>Agaricomycotina</taxon>
        <taxon>Agaricomycetes</taxon>
        <taxon>Agaricomycetidae</taxon>
        <taxon>Agaricales</taxon>
        <taxon>Marasmiineae</taxon>
        <taxon>Mycenaceae</taxon>
        <taxon>Mycena</taxon>
    </lineage>
</organism>